<comment type="catalytic activity">
    <reaction evidence="1">
        <text>inosine + phosphate = alpha-D-ribose 1-phosphate + hypoxanthine</text>
        <dbReference type="Rhea" id="RHEA:27646"/>
        <dbReference type="ChEBI" id="CHEBI:17368"/>
        <dbReference type="ChEBI" id="CHEBI:17596"/>
        <dbReference type="ChEBI" id="CHEBI:43474"/>
        <dbReference type="ChEBI" id="CHEBI:57720"/>
        <dbReference type="EC" id="2.4.2.1"/>
    </reaction>
    <physiologicalReaction direction="left-to-right" evidence="1">
        <dbReference type="Rhea" id="RHEA:27647"/>
    </physiologicalReaction>
</comment>
<evidence type="ECO:0000256" key="1">
    <source>
        <dbReference type="ARBA" id="ARBA00000553"/>
    </source>
</evidence>
<sequence>MRQIWKEGVNLWMSDRSLGVSPPPYESLNIAFHVGDKEENVKRNLALALQGAGMEKKRLFYLQQVHGTKIWEVDSSISGFPKEGDGLMTNDPNVVLLCMVADCNPIALYDPKTRALALLHAGRAGVYKKILTQAIHQMKNRYGSEALDLRVYVGPSIRGCCYEVGESIAREFEGDSSLSMAVKRREERFYLHLIAPLLEELKVLGVSEERILVDEHCSACDERFFSYRREGITGRMGLFGSLEA</sequence>
<evidence type="ECO:0000256" key="7">
    <source>
        <dbReference type="ARBA" id="ARBA00047989"/>
    </source>
</evidence>
<keyword evidence="5" id="KW-0378">Hydrolase</keyword>
<evidence type="ECO:0000313" key="12">
    <source>
        <dbReference type="Proteomes" id="UP000000422"/>
    </source>
</evidence>
<dbReference type="CDD" id="cd16833">
    <property type="entry name" value="YfiH"/>
    <property type="match status" value="1"/>
</dbReference>
<evidence type="ECO:0000256" key="3">
    <source>
        <dbReference type="ARBA" id="ARBA00022679"/>
    </source>
</evidence>
<organism evidence="12">
    <name type="scientific">Wolinella succinogenes (strain ATCC 29543 / DSM 1740 / CCUG 13145 / JCM 31913 / LMG 7466 / NCTC 11488 / FDC 602W)</name>
    <name type="common">Vibrio succinogenes</name>
    <dbReference type="NCBI Taxonomy" id="273121"/>
    <lineage>
        <taxon>Bacteria</taxon>
        <taxon>Pseudomonadati</taxon>
        <taxon>Campylobacterota</taxon>
        <taxon>Epsilonproteobacteria</taxon>
        <taxon>Campylobacterales</taxon>
        <taxon>Helicobacteraceae</taxon>
        <taxon>Wolinella</taxon>
    </lineage>
</organism>
<evidence type="ECO:0000256" key="4">
    <source>
        <dbReference type="ARBA" id="ARBA00022723"/>
    </source>
</evidence>
<dbReference type="InterPro" id="IPR003730">
    <property type="entry name" value="Cu_polyphenol_OxRdtase"/>
</dbReference>
<proteinExistence type="inferred from homology"/>
<dbReference type="GO" id="GO:0005507">
    <property type="term" value="F:copper ion binding"/>
    <property type="evidence" value="ECO:0007669"/>
    <property type="project" value="TreeGrafter"/>
</dbReference>
<keyword evidence="3" id="KW-0808">Transferase</keyword>
<reference evidence="11 12" key="1">
    <citation type="journal article" date="2003" name="Proc. Natl. Acad. Sci. U.S.A.">
        <title>Complete genome sequence and analysis of Wolinella succinogenes.</title>
        <authorList>
            <person name="Baar C."/>
            <person name="Eppinger M."/>
            <person name="Raddatz G."/>
            <person name="Simon JM."/>
            <person name="Lanz C."/>
            <person name="Klimmek O."/>
            <person name="Nandakumar R."/>
            <person name="Gross R."/>
            <person name="Rosinus A."/>
            <person name="Keller H."/>
            <person name="Jagtap P."/>
            <person name="Linke B."/>
            <person name="Meyer F."/>
            <person name="Lederer H."/>
            <person name="Schuster S.C."/>
        </authorList>
    </citation>
    <scope>NUCLEOTIDE SEQUENCE [LARGE SCALE GENOMIC DNA]</scope>
    <source>
        <strain evidence="12">ATCC 29543 / DSM 1740 / CCUG 13145 / JCM 31913 / LMG 7466 / NCTC 11488 / FDC 602W</strain>
    </source>
</reference>
<dbReference type="PANTHER" id="PTHR30616:SF2">
    <property type="entry name" value="PURINE NUCLEOSIDE PHOSPHORYLASE LACC1"/>
    <property type="match status" value="1"/>
</dbReference>
<dbReference type="PANTHER" id="PTHR30616">
    <property type="entry name" value="UNCHARACTERIZED PROTEIN YFIH"/>
    <property type="match status" value="1"/>
</dbReference>
<dbReference type="AlphaFoldDB" id="Q7M9F1"/>
<dbReference type="SUPFAM" id="SSF64438">
    <property type="entry name" value="CNF1/YfiH-like putative cysteine hydrolases"/>
    <property type="match status" value="1"/>
</dbReference>
<dbReference type="Gene3D" id="3.60.140.10">
    <property type="entry name" value="CNF1/YfiH-like putative cysteine hydrolases"/>
    <property type="match status" value="1"/>
</dbReference>
<keyword evidence="4" id="KW-0479">Metal-binding</keyword>
<keyword evidence="6" id="KW-0862">Zinc</keyword>
<dbReference type="InterPro" id="IPR011324">
    <property type="entry name" value="Cytotoxic_necrot_fac-like_cat"/>
</dbReference>
<dbReference type="InterPro" id="IPR038371">
    <property type="entry name" value="Cu_polyphenol_OxRdtase_sf"/>
</dbReference>
<keyword evidence="12" id="KW-1185">Reference proteome</keyword>
<dbReference type="STRING" id="273121.WS0972"/>
<protein>
    <recommendedName>
        <fullName evidence="10">Purine nucleoside phosphorylase</fullName>
    </recommendedName>
</protein>
<dbReference type="NCBIfam" id="TIGR00726">
    <property type="entry name" value="peptidoglycan editing factor PgeF"/>
    <property type="match status" value="1"/>
</dbReference>
<dbReference type="KEGG" id="wsu:WS0972"/>
<dbReference type="Proteomes" id="UP000000422">
    <property type="component" value="Chromosome"/>
</dbReference>
<dbReference type="RefSeq" id="WP_011138869.1">
    <property type="nucleotide sequence ID" value="NC_005090.1"/>
</dbReference>
<evidence type="ECO:0000256" key="2">
    <source>
        <dbReference type="ARBA" id="ARBA00007353"/>
    </source>
</evidence>
<evidence type="ECO:0000256" key="9">
    <source>
        <dbReference type="ARBA" id="ARBA00049893"/>
    </source>
</evidence>
<evidence type="ECO:0000256" key="6">
    <source>
        <dbReference type="ARBA" id="ARBA00022833"/>
    </source>
</evidence>
<dbReference type="GO" id="GO:0016787">
    <property type="term" value="F:hydrolase activity"/>
    <property type="evidence" value="ECO:0007669"/>
    <property type="project" value="UniProtKB-KW"/>
</dbReference>
<name>Q7M9F1_WOLSU</name>
<evidence type="ECO:0000256" key="8">
    <source>
        <dbReference type="ARBA" id="ARBA00048968"/>
    </source>
</evidence>
<dbReference type="Pfam" id="PF02578">
    <property type="entry name" value="Cu-oxidase_4"/>
    <property type="match status" value="1"/>
</dbReference>
<comment type="catalytic activity">
    <reaction evidence="7">
        <text>adenosine + H2O + H(+) = inosine + NH4(+)</text>
        <dbReference type="Rhea" id="RHEA:24408"/>
        <dbReference type="ChEBI" id="CHEBI:15377"/>
        <dbReference type="ChEBI" id="CHEBI:15378"/>
        <dbReference type="ChEBI" id="CHEBI:16335"/>
        <dbReference type="ChEBI" id="CHEBI:17596"/>
        <dbReference type="ChEBI" id="CHEBI:28938"/>
        <dbReference type="EC" id="3.5.4.4"/>
    </reaction>
    <physiologicalReaction direction="left-to-right" evidence="7">
        <dbReference type="Rhea" id="RHEA:24409"/>
    </physiologicalReaction>
</comment>
<dbReference type="HOGENOM" id="CLU_065784_3_0_7"/>
<gene>
    <name evidence="11" type="ordered locus">WS0972</name>
</gene>
<dbReference type="eggNOG" id="COG1496">
    <property type="taxonomic scope" value="Bacteria"/>
</dbReference>
<dbReference type="GO" id="GO:0017061">
    <property type="term" value="F:S-methyl-5-thioadenosine phosphorylase activity"/>
    <property type="evidence" value="ECO:0007669"/>
    <property type="project" value="UniProtKB-EC"/>
</dbReference>
<accession>Q7M9F1</accession>
<evidence type="ECO:0000256" key="5">
    <source>
        <dbReference type="ARBA" id="ARBA00022801"/>
    </source>
</evidence>
<evidence type="ECO:0000256" key="10">
    <source>
        <dbReference type="RuleBase" id="RU361274"/>
    </source>
</evidence>
<comment type="similarity">
    <text evidence="2 10">Belongs to the purine nucleoside phosphorylase YfiH/LACC1 family.</text>
</comment>
<dbReference type="EMBL" id="BX571659">
    <property type="protein sequence ID" value="CAE10075.1"/>
    <property type="molecule type" value="Genomic_DNA"/>
</dbReference>
<comment type="catalytic activity">
    <reaction evidence="9">
        <text>S-methyl-5'-thioadenosine + phosphate = 5-(methylsulfanyl)-alpha-D-ribose 1-phosphate + adenine</text>
        <dbReference type="Rhea" id="RHEA:11852"/>
        <dbReference type="ChEBI" id="CHEBI:16708"/>
        <dbReference type="ChEBI" id="CHEBI:17509"/>
        <dbReference type="ChEBI" id="CHEBI:43474"/>
        <dbReference type="ChEBI" id="CHEBI:58533"/>
        <dbReference type="EC" id="2.4.2.28"/>
    </reaction>
    <physiologicalReaction direction="left-to-right" evidence="9">
        <dbReference type="Rhea" id="RHEA:11853"/>
    </physiologicalReaction>
</comment>
<evidence type="ECO:0000313" key="11">
    <source>
        <dbReference type="EMBL" id="CAE10075.1"/>
    </source>
</evidence>
<comment type="catalytic activity">
    <reaction evidence="8">
        <text>adenosine + phosphate = alpha-D-ribose 1-phosphate + adenine</text>
        <dbReference type="Rhea" id="RHEA:27642"/>
        <dbReference type="ChEBI" id="CHEBI:16335"/>
        <dbReference type="ChEBI" id="CHEBI:16708"/>
        <dbReference type="ChEBI" id="CHEBI:43474"/>
        <dbReference type="ChEBI" id="CHEBI:57720"/>
        <dbReference type="EC" id="2.4.2.1"/>
    </reaction>
    <physiologicalReaction direction="left-to-right" evidence="8">
        <dbReference type="Rhea" id="RHEA:27643"/>
    </physiologicalReaction>
</comment>